<dbReference type="Gene3D" id="1.20.120.1600">
    <property type="match status" value="1"/>
</dbReference>
<evidence type="ECO:0000256" key="4">
    <source>
        <dbReference type="ARBA" id="ARBA00022842"/>
    </source>
</evidence>
<reference evidence="5" key="1">
    <citation type="journal article" date="2015" name="Nature">
        <title>Complex archaea that bridge the gap between prokaryotes and eukaryotes.</title>
        <authorList>
            <person name="Spang A."/>
            <person name="Saw J.H."/>
            <person name="Jorgensen S.L."/>
            <person name="Zaremba-Niedzwiedzka K."/>
            <person name="Martijn J."/>
            <person name="Lind A.E."/>
            <person name="van Eijk R."/>
            <person name="Schleper C."/>
            <person name="Guy L."/>
            <person name="Ettema T.J."/>
        </authorList>
    </citation>
    <scope>NUCLEOTIDE SEQUENCE</scope>
</reference>
<accession>A0A0F9EFE3</accession>
<evidence type="ECO:0008006" key="6">
    <source>
        <dbReference type="Google" id="ProtNLM"/>
    </source>
</evidence>
<dbReference type="PANTHER" id="PTHR46470">
    <property type="entry name" value="N-ACYLNEURAMINATE-9-PHOSPHATASE"/>
    <property type="match status" value="1"/>
</dbReference>
<keyword evidence="4" id="KW-0460">Magnesium</keyword>
<dbReference type="NCBIfam" id="TIGR01549">
    <property type="entry name" value="HAD-SF-IA-v1"/>
    <property type="match status" value="1"/>
</dbReference>
<dbReference type="InterPro" id="IPR051400">
    <property type="entry name" value="HAD-like_hydrolase"/>
</dbReference>
<protein>
    <recommendedName>
        <fullName evidence="6">HAD family hydrolase</fullName>
    </recommendedName>
</protein>
<evidence type="ECO:0000313" key="5">
    <source>
        <dbReference type="EMBL" id="KKL64971.1"/>
    </source>
</evidence>
<dbReference type="PANTHER" id="PTHR46470:SF2">
    <property type="entry name" value="GLYCERALDEHYDE 3-PHOSPHATE PHOSPHATASE"/>
    <property type="match status" value="1"/>
</dbReference>
<comment type="cofactor">
    <cofactor evidence="1">
        <name>Mg(2+)</name>
        <dbReference type="ChEBI" id="CHEBI:18420"/>
    </cofactor>
</comment>
<dbReference type="EMBL" id="LAZR01027680">
    <property type="protein sequence ID" value="KKL64971.1"/>
    <property type="molecule type" value="Genomic_DNA"/>
</dbReference>
<dbReference type="AlphaFoldDB" id="A0A0F9EFE3"/>
<evidence type="ECO:0000256" key="1">
    <source>
        <dbReference type="ARBA" id="ARBA00001946"/>
    </source>
</evidence>
<keyword evidence="3" id="KW-0378">Hydrolase</keyword>
<dbReference type="PRINTS" id="PR00413">
    <property type="entry name" value="HADHALOGNASE"/>
</dbReference>
<sequence>MSRIKAILFDLGDTLIDFGPLDTNELFSRGARLAYRYLQQLGCKLPPFVRYHWGQFWAVRWHYFKSRITGREFNALDVLGATSRRMGCRLSQEQMVELAWQWYLPLSRRGTVEEGLQDMLLAFRRAGLALGIVSNTFVPGEVLDRHLMQLDLLEHFPVRVYSCDVRYRKPDPRIFQIALGRLGVTGPDTMFVGDKINADVAGAQGMEMISVLKAPSGAKRRRGVLPAHRITSLRELPDVVASYGSGEDE</sequence>
<name>A0A0F9EFE3_9ZZZZ</name>
<dbReference type="InterPro" id="IPR006439">
    <property type="entry name" value="HAD-SF_hydro_IA"/>
</dbReference>
<comment type="caution">
    <text evidence="5">The sequence shown here is derived from an EMBL/GenBank/DDBJ whole genome shotgun (WGS) entry which is preliminary data.</text>
</comment>
<dbReference type="GO" id="GO:0016791">
    <property type="term" value="F:phosphatase activity"/>
    <property type="evidence" value="ECO:0007669"/>
    <property type="project" value="TreeGrafter"/>
</dbReference>
<keyword evidence="2" id="KW-0479">Metal-binding</keyword>
<evidence type="ECO:0000256" key="2">
    <source>
        <dbReference type="ARBA" id="ARBA00022723"/>
    </source>
</evidence>
<dbReference type="GO" id="GO:0044281">
    <property type="term" value="P:small molecule metabolic process"/>
    <property type="evidence" value="ECO:0007669"/>
    <property type="project" value="UniProtKB-ARBA"/>
</dbReference>
<organism evidence="5">
    <name type="scientific">marine sediment metagenome</name>
    <dbReference type="NCBI Taxonomy" id="412755"/>
    <lineage>
        <taxon>unclassified sequences</taxon>
        <taxon>metagenomes</taxon>
        <taxon>ecological metagenomes</taxon>
    </lineage>
</organism>
<evidence type="ECO:0000256" key="3">
    <source>
        <dbReference type="ARBA" id="ARBA00022801"/>
    </source>
</evidence>
<gene>
    <name evidence="5" type="ORF">LCGC14_2159640</name>
</gene>
<dbReference type="GO" id="GO:0046872">
    <property type="term" value="F:metal ion binding"/>
    <property type="evidence" value="ECO:0007669"/>
    <property type="project" value="UniProtKB-KW"/>
</dbReference>
<dbReference type="Pfam" id="PF00702">
    <property type="entry name" value="Hydrolase"/>
    <property type="match status" value="1"/>
</dbReference>
<dbReference type="SFLD" id="SFLDG01129">
    <property type="entry name" value="C1.5:_HAD__Beta-PGM__Phosphata"/>
    <property type="match status" value="1"/>
</dbReference>
<proteinExistence type="predicted"/>
<dbReference type="SFLD" id="SFLDS00003">
    <property type="entry name" value="Haloacid_Dehalogenase"/>
    <property type="match status" value="1"/>
</dbReference>
<dbReference type="Gene3D" id="3.40.50.1000">
    <property type="entry name" value="HAD superfamily/HAD-like"/>
    <property type="match status" value="1"/>
</dbReference>
<dbReference type="SUPFAM" id="SSF56784">
    <property type="entry name" value="HAD-like"/>
    <property type="match status" value="1"/>
</dbReference>
<dbReference type="InterPro" id="IPR036412">
    <property type="entry name" value="HAD-like_sf"/>
</dbReference>
<dbReference type="InterPro" id="IPR023214">
    <property type="entry name" value="HAD_sf"/>
</dbReference>